<dbReference type="SMART" id="SM00827">
    <property type="entry name" value="PKS_AT"/>
    <property type="match status" value="1"/>
</dbReference>
<dbReference type="InterPro" id="IPR050091">
    <property type="entry name" value="PKS_NRPS_Biosynth_Enz"/>
</dbReference>
<dbReference type="InterPro" id="IPR001227">
    <property type="entry name" value="Ac_transferase_dom_sf"/>
</dbReference>
<dbReference type="Gene3D" id="3.30.70.3290">
    <property type="match status" value="1"/>
</dbReference>
<keyword evidence="2" id="KW-0597">Phosphoprotein</keyword>
<reference evidence="4 5" key="1">
    <citation type="submission" date="2017-06" db="EMBL/GenBank/DDBJ databases">
        <title>Ant-infecting Ophiocordyceps genomes reveal a high diversity of potential behavioral manipulation genes and a possible major role for enterotoxins.</title>
        <authorList>
            <person name="De Bekker C."/>
            <person name="Evans H.C."/>
            <person name="Brachmann A."/>
            <person name="Hughes D.P."/>
        </authorList>
    </citation>
    <scope>NUCLEOTIDE SEQUENCE [LARGE SCALE GENOMIC DNA]</scope>
    <source>
        <strain evidence="4 5">Map64</strain>
    </source>
</reference>
<sequence length="431" mass="46374">MAQLSAENIPSRPHLLVLSSTDKDSLLDACEALCDDLAEEDVELQAKAKELSQSSNSNAHCAFVVTRDGDVSSEDFVMESQSLCPARVCLLFTGQGAQWPQMGKDLLAMFPIASKLIDELDEALKQVVNAPSWSIAEELVAPRSIDQYKQPEVAQTLTTALQLAIVAVLQHWGIEFKDVIGHSSGEIAAACAAGLISPKEAIITAYYCGWAASHSPEQHQLGMGMLAAGTSPEVIEELLRQQVAEQTTIACYNGPRAVTLSGPVSQLEKLRAVLRDQGRQTSLLSTPVAYHNSSLMQEIGQLYESKLQHVFSTQRQKCDVSMMSTITTESIVNAASAEYWKNNIVSPVRFHETLTKVLAGVDAPTHVIEIGPAGSLAGAVLDIKAETGGKAAKVAYYKTMNRGKSSNMPMFHVAGNLYVAGCKIDLALVNS</sequence>
<dbReference type="PANTHER" id="PTHR43775:SF18">
    <property type="entry name" value="ENZYME, PUTATIVE (JCVI)-RELATED"/>
    <property type="match status" value="1"/>
</dbReference>
<comment type="caution">
    <text evidence="4">The sequence shown here is derived from an EMBL/GenBank/DDBJ whole genome shotgun (WGS) entry which is preliminary data.</text>
</comment>
<dbReference type="GO" id="GO:0004312">
    <property type="term" value="F:fatty acid synthase activity"/>
    <property type="evidence" value="ECO:0007669"/>
    <property type="project" value="TreeGrafter"/>
</dbReference>
<evidence type="ECO:0000256" key="2">
    <source>
        <dbReference type="ARBA" id="ARBA00022553"/>
    </source>
</evidence>
<keyword evidence="1" id="KW-0596">Phosphopantetheine</keyword>
<evidence type="ECO:0000313" key="4">
    <source>
        <dbReference type="EMBL" id="PHH65593.1"/>
    </source>
</evidence>
<dbReference type="Proteomes" id="UP000226192">
    <property type="component" value="Unassembled WGS sequence"/>
</dbReference>
<proteinExistence type="predicted"/>
<dbReference type="EMBL" id="NJET01000016">
    <property type="protein sequence ID" value="PHH65593.1"/>
    <property type="molecule type" value="Genomic_DNA"/>
</dbReference>
<evidence type="ECO:0000256" key="1">
    <source>
        <dbReference type="ARBA" id="ARBA00022450"/>
    </source>
</evidence>
<dbReference type="AlphaFoldDB" id="A0A2C5YDA1"/>
<evidence type="ECO:0000259" key="3">
    <source>
        <dbReference type="SMART" id="SM00827"/>
    </source>
</evidence>
<dbReference type="Gene3D" id="3.40.366.10">
    <property type="entry name" value="Malonyl-Coenzyme A Acyl Carrier Protein, domain 2"/>
    <property type="match status" value="1"/>
</dbReference>
<dbReference type="OrthoDB" id="4920000at2759"/>
<feature type="domain" description="Malonyl-CoA:ACP transacylase (MAT)" evidence="3">
    <location>
        <begin position="91"/>
        <end position="404"/>
    </location>
</feature>
<dbReference type="SUPFAM" id="SSF52151">
    <property type="entry name" value="FabD/lysophospholipase-like"/>
    <property type="match status" value="1"/>
</dbReference>
<dbReference type="InterPro" id="IPR016035">
    <property type="entry name" value="Acyl_Trfase/lysoPLipase"/>
</dbReference>
<dbReference type="PANTHER" id="PTHR43775">
    <property type="entry name" value="FATTY ACID SYNTHASE"/>
    <property type="match status" value="1"/>
</dbReference>
<protein>
    <recommendedName>
        <fullName evidence="3">Malonyl-CoA:ACP transacylase (MAT) domain-containing protein</fullName>
    </recommendedName>
</protein>
<evidence type="ECO:0000313" key="5">
    <source>
        <dbReference type="Proteomes" id="UP000226192"/>
    </source>
</evidence>
<dbReference type="SUPFAM" id="SSF55048">
    <property type="entry name" value="Probable ACP-binding domain of malonyl-CoA ACP transacylase"/>
    <property type="match status" value="1"/>
</dbReference>
<name>A0A2C5YDA1_9HYPO</name>
<dbReference type="InterPro" id="IPR014043">
    <property type="entry name" value="Acyl_transferase_dom"/>
</dbReference>
<dbReference type="STRING" id="1399860.A0A2C5YDA1"/>
<organism evidence="4 5">
    <name type="scientific">Ophiocordyceps australis</name>
    <dbReference type="NCBI Taxonomy" id="1399860"/>
    <lineage>
        <taxon>Eukaryota</taxon>
        <taxon>Fungi</taxon>
        <taxon>Dikarya</taxon>
        <taxon>Ascomycota</taxon>
        <taxon>Pezizomycotina</taxon>
        <taxon>Sordariomycetes</taxon>
        <taxon>Hypocreomycetidae</taxon>
        <taxon>Hypocreales</taxon>
        <taxon>Ophiocordycipitaceae</taxon>
        <taxon>Ophiocordyceps</taxon>
    </lineage>
</organism>
<keyword evidence="5" id="KW-1185">Reference proteome</keyword>
<dbReference type="InterPro" id="IPR016036">
    <property type="entry name" value="Malonyl_transacylase_ACP-bd"/>
</dbReference>
<dbReference type="Pfam" id="PF00698">
    <property type="entry name" value="Acyl_transf_1"/>
    <property type="match status" value="1"/>
</dbReference>
<dbReference type="GO" id="GO:0044550">
    <property type="term" value="P:secondary metabolite biosynthetic process"/>
    <property type="evidence" value="ECO:0007669"/>
    <property type="project" value="TreeGrafter"/>
</dbReference>
<dbReference type="GO" id="GO:0006633">
    <property type="term" value="P:fatty acid biosynthetic process"/>
    <property type="evidence" value="ECO:0007669"/>
    <property type="project" value="TreeGrafter"/>
</dbReference>
<accession>A0A2C5YDA1</accession>
<gene>
    <name evidence="4" type="ORF">CDD81_2028</name>
</gene>